<name>A0A2A6RNW2_9CHLR</name>
<comment type="similarity">
    <text evidence="1">Belongs to the metallophosphoesterase superfamily. YfcE family.</text>
</comment>
<evidence type="ECO:0000259" key="2">
    <source>
        <dbReference type="Pfam" id="PF12850"/>
    </source>
</evidence>
<proteinExistence type="inferred from homology"/>
<dbReference type="Proteomes" id="UP000220527">
    <property type="component" value="Unassembled WGS sequence"/>
</dbReference>
<dbReference type="PANTHER" id="PTHR42850">
    <property type="entry name" value="METALLOPHOSPHOESTERASE"/>
    <property type="match status" value="1"/>
</dbReference>
<accession>A0A2A6RNW2</accession>
<dbReference type="InterPro" id="IPR029052">
    <property type="entry name" value="Metallo-depent_PP-like"/>
</dbReference>
<reference evidence="4" key="1">
    <citation type="submission" date="2017-08" db="EMBL/GenBank/DDBJ databases">
        <authorList>
            <person name="Grouzdev D.S."/>
            <person name="Gaisin V.A."/>
            <person name="Rysina M.S."/>
            <person name="Gorlenko V.M."/>
        </authorList>
    </citation>
    <scope>NUCLEOTIDE SEQUENCE [LARGE SCALE GENOMIC DNA]</scope>
    <source>
        <strain evidence="4">Kir15-3F</strain>
    </source>
</reference>
<evidence type="ECO:0000313" key="3">
    <source>
        <dbReference type="EMBL" id="PDW04625.1"/>
    </source>
</evidence>
<organism evidence="3 4">
    <name type="scientific">Candidatus Viridilinea mediisalina</name>
    <dbReference type="NCBI Taxonomy" id="2024553"/>
    <lineage>
        <taxon>Bacteria</taxon>
        <taxon>Bacillati</taxon>
        <taxon>Chloroflexota</taxon>
        <taxon>Chloroflexia</taxon>
        <taxon>Chloroflexales</taxon>
        <taxon>Chloroflexineae</taxon>
        <taxon>Oscillochloridaceae</taxon>
        <taxon>Candidatus Viridilinea</taxon>
    </lineage>
</organism>
<dbReference type="InterPro" id="IPR024654">
    <property type="entry name" value="Calcineurin-like_PHP_lpxH"/>
</dbReference>
<evidence type="ECO:0000256" key="1">
    <source>
        <dbReference type="ARBA" id="ARBA00008950"/>
    </source>
</evidence>
<gene>
    <name evidence="3" type="ORF">CJ255_02285</name>
</gene>
<dbReference type="EMBL" id="NQWI01000006">
    <property type="protein sequence ID" value="PDW04625.1"/>
    <property type="molecule type" value="Genomic_DNA"/>
</dbReference>
<dbReference type="InterPro" id="IPR050126">
    <property type="entry name" value="Ap4A_hydrolase"/>
</dbReference>
<dbReference type="SUPFAM" id="SSF56300">
    <property type="entry name" value="Metallo-dependent phosphatases"/>
    <property type="match status" value="1"/>
</dbReference>
<evidence type="ECO:0000313" key="4">
    <source>
        <dbReference type="Proteomes" id="UP000220527"/>
    </source>
</evidence>
<dbReference type="AlphaFoldDB" id="A0A2A6RNW2"/>
<dbReference type="OrthoDB" id="9813918at2"/>
<sequence length="288" mass="31928">MDKIAIIADIHGNLAALHAVIADLEVWSPDLVIVAGDTINRGPCSGACLELVLRMVAERGWLLLRGNHERYLLSYHRQYQQATLPQHGPDYELSRIIAWTHSQVHAWVDVLDALPDRLHVALDTDRLAVYHASIVHDRDGLVPMASDERLRAQIEPEAAIFCTAHTHVPFVRQLDQTLIVNVGAVGLPFDGDQRLAYARLTRGHKGWNATIMRLDYDVASAAQAIYSSGMFEHVGPLAELLLRELQTGHSLLFGFVANYRDPILAGQISFEDALSACLAQAHLAKRFA</sequence>
<protein>
    <submittedName>
        <fullName evidence="3">Metallophosphoesterase</fullName>
    </submittedName>
</protein>
<dbReference type="Gene3D" id="3.60.21.10">
    <property type="match status" value="1"/>
</dbReference>
<dbReference type="GO" id="GO:0016791">
    <property type="term" value="F:phosphatase activity"/>
    <property type="evidence" value="ECO:0007669"/>
    <property type="project" value="TreeGrafter"/>
</dbReference>
<dbReference type="RefSeq" id="WP_097642482.1">
    <property type="nucleotide sequence ID" value="NZ_NQWI01000006.1"/>
</dbReference>
<dbReference type="Pfam" id="PF12850">
    <property type="entry name" value="Metallophos_2"/>
    <property type="match status" value="1"/>
</dbReference>
<comment type="caution">
    <text evidence="3">The sequence shown here is derived from an EMBL/GenBank/DDBJ whole genome shotgun (WGS) entry which is preliminary data.</text>
</comment>
<feature type="domain" description="Calcineurin-like phosphoesterase" evidence="2">
    <location>
        <begin position="3"/>
        <end position="200"/>
    </location>
</feature>
<dbReference type="PANTHER" id="PTHR42850:SF2">
    <property type="entry name" value="BLL5683 PROTEIN"/>
    <property type="match status" value="1"/>
</dbReference>
<dbReference type="GO" id="GO:0005737">
    <property type="term" value="C:cytoplasm"/>
    <property type="evidence" value="ECO:0007669"/>
    <property type="project" value="TreeGrafter"/>
</dbReference>
<keyword evidence="4" id="KW-1185">Reference proteome</keyword>